<dbReference type="SUPFAM" id="SSF47413">
    <property type="entry name" value="lambda repressor-like DNA-binding domains"/>
    <property type="match status" value="1"/>
</dbReference>
<dbReference type="PANTHER" id="PTHR30146">
    <property type="entry name" value="LACI-RELATED TRANSCRIPTIONAL REPRESSOR"/>
    <property type="match status" value="1"/>
</dbReference>
<feature type="domain" description="HTH lacI-type" evidence="4">
    <location>
        <begin position="4"/>
        <end position="58"/>
    </location>
</feature>
<protein>
    <submittedName>
        <fullName evidence="5">LacI family transcriptional regulator</fullName>
    </submittedName>
</protein>
<organism evidence="5 6">
    <name type="scientific">Arsenicibacter rosenii</name>
    <dbReference type="NCBI Taxonomy" id="1750698"/>
    <lineage>
        <taxon>Bacteria</taxon>
        <taxon>Pseudomonadati</taxon>
        <taxon>Bacteroidota</taxon>
        <taxon>Cytophagia</taxon>
        <taxon>Cytophagales</taxon>
        <taxon>Spirosomataceae</taxon>
        <taxon>Arsenicibacter</taxon>
    </lineage>
</organism>
<dbReference type="SUPFAM" id="SSF53822">
    <property type="entry name" value="Periplasmic binding protein-like I"/>
    <property type="match status" value="1"/>
</dbReference>
<dbReference type="AlphaFoldDB" id="A0A1S2VM72"/>
<dbReference type="Gene3D" id="3.40.50.2300">
    <property type="match status" value="2"/>
</dbReference>
<dbReference type="Pfam" id="PF00356">
    <property type="entry name" value="LacI"/>
    <property type="match status" value="1"/>
</dbReference>
<proteinExistence type="predicted"/>
<keyword evidence="6" id="KW-1185">Reference proteome</keyword>
<evidence type="ECO:0000256" key="1">
    <source>
        <dbReference type="ARBA" id="ARBA00023015"/>
    </source>
</evidence>
<dbReference type="InterPro" id="IPR001761">
    <property type="entry name" value="Peripla_BP/Lac1_sug-bd_dom"/>
</dbReference>
<dbReference type="CDD" id="cd01392">
    <property type="entry name" value="HTH_LacI"/>
    <property type="match status" value="1"/>
</dbReference>
<keyword evidence="1" id="KW-0805">Transcription regulation</keyword>
<sequence length="340" mass="37552">MQTINLKTLASALGLSVSTVSKALQDSHEISPETKQRVWQLARELDYVPNPHASSLRRKRSKIIAVVIPEVADSFFTLAMKGIEVVAQQKGYHTLIYLTYESLTKEQTILHDFQSGRVDGLIISLSGQTTHIDHVTALERKGIPVVLFDRIFEGTTLPLITTNDLESGYLATQHLIRQQCRRIAFLSVSDSLSITRQRQQGYLNALTDSHLPSEPDLMLTLPAHAADQEAIMTQLLTGPKAPDGIVASVEKTAILTYQLCEKLHLSIPEQLKVISFSNLETAPLLNPSLSTITQPAFDMGEAAARTLFGLIERKSLRTMLPLQCIPSVLIPRRSTQLLAG</sequence>
<comment type="caution">
    <text evidence="5">The sequence shown here is derived from an EMBL/GenBank/DDBJ whole genome shotgun (WGS) entry which is preliminary data.</text>
</comment>
<dbReference type="EMBL" id="MORL01000003">
    <property type="protein sequence ID" value="OIN59877.1"/>
    <property type="molecule type" value="Genomic_DNA"/>
</dbReference>
<dbReference type="Proteomes" id="UP000181790">
    <property type="component" value="Unassembled WGS sequence"/>
</dbReference>
<dbReference type="PROSITE" id="PS50932">
    <property type="entry name" value="HTH_LACI_2"/>
    <property type="match status" value="1"/>
</dbReference>
<dbReference type="Gene3D" id="1.10.260.40">
    <property type="entry name" value="lambda repressor-like DNA-binding domains"/>
    <property type="match status" value="1"/>
</dbReference>
<evidence type="ECO:0000256" key="2">
    <source>
        <dbReference type="ARBA" id="ARBA00023125"/>
    </source>
</evidence>
<reference evidence="5 6" key="1">
    <citation type="submission" date="2016-10" db="EMBL/GenBank/DDBJ databases">
        <title>Arsenicibacter rosenii gen. nov., sp. nov., an efficient arsenic-methylating bacterium isolated from an arsenic-contaminated paddy soil.</title>
        <authorList>
            <person name="Huang K."/>
        </authorList>
    </citation>
    <scope>NUCLEOTIDE SEQUENCE [LARGE SCALE GENOMIC DNA]</scope>
    <source>
        <strain evidence="5 6">SM-1</strain>
    </source>
</reference>
<dbReference type="GO" id="GO:0003700">
    <property type="term" value="F:DNA-binding transcription factor activity"/>
    <property type="evidence" value="ECO:0007669"/>
    <property type="project" value="TreeGrafter"/>
</dbReference>
<evidence type="ECO:0000256" key="3">
    <source>
        <dbReference type="ARBA" id="ARBA00023163"/>
    </source>
</evidence>
<gene>
    <name evidence="5" type="ORF">BLX24_08480</name>
</gene>
<dbReference type="RefSeq" id="WP_071502678.1">
    <property type="nucleotide sequence ID" value="NZ_MORL01000003.1"/>
</dbReference>
<keyword evidence="3" id="KW-0804">Transcription</keyword>
<dbReference type="CDD" id="cd06267">
    <property type="entry name" value="PBP1_LacI_sugar_binding-like"/>
    <property type="match status" value="1"/>
</dbReference>
<dbReference type="InterPro" id="IPR010982">
    <property type="entry name" value="Lambda_DNA-bd_dom_sf"/>
</dbReference>
<dbReference type="SMART" id="SM00354">
    <property type="entry name" value="HTH_LACI"/>
    <property type="match status" value="1"/>
</dbReference>
<keyword evidence="2" id="KW-0238">DNA-binding</keyword>
<evidence type="ECO:0000259" key="4">
    <source>
        <dbReference type="PROSITE" id="PS50932"/>
    </source>
</evidence>
<dbReference type="GO" id="GO:0000976">
    <property type="term" value="F:transcription cis-regulatory region binding"/>
    <property type="evidence" value="ECO:0007669"/>
    <property type="project" value="TreeGrafter"/>
</dbReference>
<dbReference type="InterPro" id="IPR028082">
    <property type="entry name" value="Peripla_BP_I"/>
</dbReference>
<name>A0A1S2VM72_9BACT</name>
<dbReference type="PANTHER" id="PTHR30146:SF109">
    <property type="entry name" value="HTH-TYPE TRANSCRIPTIONAL REGULATOR GALS"/>
    <property type="match status" value="1"/>
</dbReference>
<dbReference type="Pfam" id="PF00532">
    <property type="entry name" value="Peripla_BP_1"/>
    <property type="match status" value="1"/>
</dbReference>
<evidence type="ECO:0000313" key="5">
    <source>
        <dbReference type="EMBL" id="OIN59877.1"/>
    </source>
</evidence>
<dbReference type="OrthoDB" id="867148at2"/>
<accession>A0A1S2VM72</accession>
<dbReference type="InterPro" id="IPR000843">
    <property type="entry name" value="HTH_LacI"/>
</dbReference>
<evidence type="ECO:0000313" key="6">
    <source>
        <dbReference type="Proteomes" id="UP000181790"/>
    </source>
</evidence>